<feature type="non-terminal residue" evidence="1">
    <location>
        <position position="1"/>
    </location>
</feature>
<accession>A0A1B6C181</accession>
<feature type="non-terminal residue" evidence="1">
    <location>
        <position position="888"/>
    </location>
</feature>
<reference evidence="1" key="1">
    <citation type="submission" date="2015-12" db="EMBL/GenBank/DDBJ databases">
        <title>De novo transcriptome assembly of four potential Pierce s Disease insect vectors from Arizona vineyards.</title>
        <authorList>
            <person name="Tassone E.E."/>
        </authorList>
    </citation>
    <scope>NUCLEOTIDE SEQUENCE</scope>
</reference>
<dbReference type="AlphaFoldDB" id="A0A1B6C181"/>
<organism evidence="1">
    <name type="scientific">Clastoptera arizonana</name>
    <name type="common">Arizona spittle bug</name>
    <dbReference type="NCBI Taxonomy" id="38151"/>
    <lineage>
        <taxon>Eukaryota</taxon>
        <taxon>Metazoa</taxon>
        <taxon>Ecdysozoa</taxon>
        <taxon>Arthropoda</taxon>
        <taxon>Hexapoda</taxon>
        <taxon>Insecta</taxon>
        <taxon>Pterygota</taxon>
        <taxon>Neoptera</taxon>
        <taxon>Paraneoptera</taxon>
        <taxon>Hemiptera</taxon>
        <taxon>Auchenorrhyncha</taxon>
        <taxon>Cercopoidea</taxon>
        <taxon>Clastopteridae</taxon>
        <taxon>Clastoptera</taxon>
    </lineage>
</organism>
<gene>
    <name evidence="1" type="ORF">g.37647</name>
</gene>
<evidence type="ECO:0000313" key="1">
    <source>
        <dbReference type="EMBL" id="JAS07258.1"/>
    </source>
</evidence>
<sequence length="888" mass="103384">SLTSKRGIKNKNLQIKKSIDMISNRESYSCPLQKRTGMYKTKFNSNISTRKKFRNMLSSKDLSNRFTPRSCAKLHFNDKLKENYIILPRDKDELTKNFKIMFESKIKENKFNRDHLKFSNLSNSKTNNIFSNIKENNFPDNEEKVLFNKDTITGADLKSNKLNNVAKETLINSDKEELQHKQNKCHSNTDYSHKVEDSMNLTNKIDSDNVYSQEVIEDLFNEQKLDLSNDRYSKNMFVNINGTNHDDINCKYSTQQKNLMNSKVNSFCKELDSGYDNVILNEIKCGPITLLNNTTHKVGLNAQIVKQDRINCKEIEKPETAVNITIFINENVKDIKERRIIGKYKNVSLTGGSMSNNHYSSFSLDTQNFKSSSERNCQMENKKVESKQMGCYKPVSCPGYLNQMKSKRLNSTNFNYDCNKMKTDNLHKANRNKLYLYRDQREEFQKSSKLNKQQMQYGDFIRKELYSLSCDKNENGDKRPSFINSIEGNLRLNYEDTKKVQGNEFKVEKINKFYCITNDKDIGDTLNSNKNSMQCSMALGKTSPYIKKPMNSYNKFRTGTSLVEYNNIRREIGKNLVNGQKHIYNVNSVLCNRNKITSVNEKGYLCSSRTEKHKLMPKYFGLFDINKNSIYKKKYKVSIEDFKNYSICNRFVKKIESKQQILSNSLAKDFKYNSKIILSHDEKQDNLNDKSDCCKKNCISDCKITRVYKKNSVASVDDLKNNLICKGFIKHIESKKNLEYELGQIQENKSKKIFSQDENLNKFNNTTKYFESSDFGKTNNIVEKSLPEKQNYNEVASNGVLNMSKDSNNENNREKNNFICTEQVKKCNNELKINSDNDEYLRKYEDSAYGKSKNKSYEIVKNVLNNDKANIAYNFMIRSIIDNKSKTN</sequence>
<proteinExistence type="predicted"/>
<name>A0A1B6C181_9HEMI</name>
<dbReference type="EMBL" id="GEDC01030040">
    <property type="protein sequence ID" value="JAS07258.1"/>
    <property type="molecule type" value="Transcribed_RNA"/>
</dbReference>
<protein>
    <submittedName>
        <fullName evidence="1">Uncharacterized protein</fullName>
    </submittedName>
</protein>